<evidence type="ECO:0000259" key="2">
    <source>
        <dbReference type="PROSITE" id="PS51740"/>
    </source>
</evidence>
<dbReference type="PROSITE" id="PS51740">
    <property type="entry name" value="SPOVT_ABRB"/>
    <property type="match status" value="1"/>
</dbReference>
<dbReference type="Gene3D" id="2.10.260.10">
    <property type="match status" value="1"/>
</dbReference>
<dbReference type="OrthoDB" id="9782993at2"/>
<reference evidence="3 4" key="1">
    <citation type="submission" date="2017-04" db="EMBL/GenBank/DDBJ databases">
        <title>Monoglobus pectinilyticus 14 draft genome.</title>
        <authorList>
            <person name="Kim C."/>
            <person name="Rosendale D.I."/>
            <person name="Kelly W.J."/>
            <person name="Tannock G.W."/>
            <person name="Patchett M.L."/>
            <person name="Jordens J.Z."/>
        </authorList>
    </citation>
    <scope>NUCLEOTIDE SEQUENCE [LARGE SCALE GENOMIC DNA]</scope>
    <source>
        <strain evidence="3 4">14</strain>
    </source>
</reference>
<dbReference type="AlphaFoldDB" id="A0A2K9P4U2"/>
<evidence type="ECO:0000256" key="1">
    <source>
        <dbReference type="PROSITE-ProRule" id="PRU01076"/>
    </source>
</evidence>
<dbReference type="EMBL" id="CP020991">
    <property type="protein sequence ID" value="AUO20250.1"/>
    <property type="molecule type" value="Genomic_DNA"/>
</dbReference>
<dbReference type="SUPFAM" id="SSF89447">
    <property type="entry name" value="AbrB/MazE/MraZ-like"/>
    <property type="match status" value="1"/>
</dbReference>
<feature type="domain" description="SpoVT-AbrB" evidence="2">
    <location>
        <begin position="5"/>
        <end position="50"/>
    </location>
</feature>
<protein>
    <submittedName>
        <fullName evidence="3">Transcriptional regulator, AbrB family</fullName>
    </submittedName>
</protein>
<dbReference type="GeneID" id="98063480"/>
<dbReference type="SMART" id="SM00966">
    <property type="entry name" value="SpoVT_AbrB"/>
    <property type="match status" value="1"/>
</dbReference>
<dbReference type="InterPro" id="IPR007159">
    <property type="entry name" value="SpoVT-AbrB_dom"/>
</dbReference>
<keyword evidence="1" id="KW-0238">DNA-binding</keyword>
<dbReference type="Proteomes" id="UP000235589">
    <property type="component" value="Chromosome"/>
</dbReference>
<dbReference type="PANTHER" id="PTHR34860">
    <property type="entry name" value="REPRESSOR-LIKE PROTEIN SSO7C3"/>
    <property type="match status" value="1"/>
</dbReference>
<organism evidence="3 4">
    <name type="scientific">Monoglobus pectinilyticus</name>
    <dbReference type="NCBI Taxonomy" id="1981510"/>
    <lineage>
        <taxon>Bacteria</taxon>
        <taxon>Bacillati</taxon>
        <taxon>Bacillota</taxon>
        <taxon>Clostridia</taxon>
        <taxon>Monoglobales</taxon>
        <taxon>Monoglobaceae</taxon>
        <taxon>Monoglobus</taxon>
    </lineage>
</organism>
<evidence type="ECO:0000313" key="3">
    <source>
        <dbReference type="EMBL" id="AUO20250.1"/>
    </source>
</evidence>
<dbReference type="GO" id="GO:0003677">
    <property type="term" value="F:DNA binding"/>
    <property type="evidence" value="ECO:0007669"/>
    <property type="project" value="UniProtKB-UniRule"/>
</dbReference>
<gene>
    <name evidence="3" type="ORF">B9O19_02108</name>
</gene>
<evidence type="ECO:0000313" key="4">
    <source>
        <dbReference type="Proteomes" id="UP000235589"/>
    </source>
</evidence>
<dbReference type="InterPro" id="IPR037914">
    <property type="entry name" value="SpoVT-AbrB_sf"/>
</dbReference>
<dbReference type="RefSeq" id="WP_102366381.1">
    <property type="nucleotide sequence ID" value="NZ_CP020991.1"/>
</dbReference>
<dbReference type="PANTHER" id="PTHR34860:SF6">
    <property type="entry name" value="REPRESSOR-LIKE PROTEIN SSO7C3"/>
    <property type="match status" value="1"/>
</dbReference>
<name>A0A2K9P4U2_9FIRM</name>
<accession>A0A2K9P4U2</accession>
<sequence length="80" mass="9488">MKILENVKTIDSLGRIVIPQDMRDEMQIRKKDEVSIIMRGEEIRIRKTENFCIACCETENLIKYQNKYICHDCIANIKKL</sequence>
<proteinExistence type="predicted"/>
<keyword evidence="4" id="KW-1185">Reference proteome</keyword>
<dbReference type="Pfam" id="PF04014">
    <property type="entry name" value="MazE_antitoxin"/>
    <property type="match status" value="1"/>
</dbReference>
<dbReference type="InterPro" id="IPR052975">
    <property type="entry name" value="Repressor-like_regulatory"/>
</dbReference>
<dbReference type="KEGG" id="mpec:B9O19_02108"/>